<sequence length="136" mass="14916">MRVVKGLLLLLGAVVSYMASRVAASLLLTSYQYNSGSGYFGEALWFVSGLAIGLFLWSILKTYNPGRQTSNKIKIALLVLVFITGPLTSWVFGLLVAKHGMFGLLIYIKILLKSIGLTMVLGSLYFFFGELKLPSK</sequence>
<dbReference type="Proteomes" id="UP000526033">
    <property type="component" value="Unassembled WGS sequence"/>
</dbReference>
<keyword evidence="1" id="KW-0812">Transmembrane</keyword>
<feature type="transmembrane region" description="Helical" evidence="1">
    <location>
        <begin position="43"/>
        <end position="63"/>
    </location>
</feature>
<name>A0A7X9HIC4_UNCKA</name>
<organism evidence="2 3">
    <name type="scientific">candidate division WWE3 bacterium</name>
    <dbReference type="NCBI Taxonomy" id="2053526"/>
    <lineage>
        <taxon>Bacteria</taxon>
        <taxon>Katanobacteria</taxon>
    </lineage>
</organism>
<keyword evidence="1" id="KW-1133">Transmembrane helix</keyword>
<evidence type="ECO:0000313" key="2">
    <source>
        <dbReference type="EMBL" id="NMB70494.1"/>
    </source>
</evidence>
<dbReference type="EMBL" id="JAAZNL010000065">
    <property type="protein sequence ID" value="NMB70494.1"/>
    <property type="molecule type" value="Genomic_DNA"/>
</dbReference>
<feature type="transmembrane region" description="Helical" evidence="1">
    <location>
        <begin position="102"/>
        <end position="128"/>
    </location>
</feature>
<comment type="caution">
    <text evidence="2">The sequence shown here is derived from an EMBL/GenBank/DDBJ whole genome shotgun (WGS) entry which is preliminary data.</text>
</comment>
<proteinExistence type="predicted"/>
<dbReference type="AlphaFoldDB" id="A0A7X9HIC4"/>
<evidence type="ECO:0000313" key="3">
    <source>
        <dbReference type="Proteomes" id="UP000526033"/>
    </source>
</evidence>
<accession>A0A7X9HIC4</accession>
<reference evidence="2 3" key="1">
    <citation type="journal article" date="2020" name="Biotechnol. Biofuels">
        <title>New insights from the biogas microbiome by comprehensive genome-resolved metagenomics of nearly 1600 species originating from multiple anaerobic digesters.</title>
        <authorList>
            <person name="Campanaro S."/>
            <person name="Treu L."/>
            <person name="Rodriguez-R L.M."/>
            <person name="Kovalovszki A."/>
            <person name="Ziels R.M."/>
            <person name="Maus I."/>
            <person name="Zhu X."/>
            <person name="Kougias P.G."/>
            <person name="Basile A."/>
            <person name="Luo G."/>
            <person name="Schluter A."/>
            <person name="Konstantinidis K.T."/>
            <person name="Angelidaki I."/>
        </authorList>
    </citation>
    <scope>NUCLEOTIDE SEQUENCE [LARGE SCALE GENOMIC DNA]</scope>
    <source>
        <strain evidence="2">AS27yjCOA_165</strain>
    </source>
</reference>
<feature type="transmembrane region" description="Helical" evidence="1">
    <location>
        <begin position="75"/>
        <end position="96"/>
    </location>
</feature>
<protein>
    <submittedName>
        <fullName evidence="2">Uncharacterized protein</fullName>
    </submittedName>
</protein>
<keyword evidence="1" id="KW-0472">Membrane</keyword>
<gene>
    <name evidence="2" type="ORF">GYA27_04880</name>
</gene>
<evidence type="ECO:0000256" key="1">
    <source>
        <dbReference type="SAM" id="Phobius"/>
    </source>
</evidence>